<evidence type="ECO:0000256" key="6">
    <source>
        <dbReference type="PIRSR" id="PIRSR036492-1"/>
    </source>
</evidence>
<dbReference type="GO" id="GO:0006081">
    <property type="term" value="P:aldehyde metabolic process"/>
    <property type="evidence" value="ECO:0007669"/>
    <property type="project" value="InterPro"/>
</dbReference>
<reference evidence="8 9" key="1">
    <citation type="journal article" date="2017" name="G3 (Bethesda)">
        <title>First Draft Genome Sequence of the Pathogenic Fungus Lomentospora prolificans (Formerly Scedosporium prolificans).</title>
        <authorList>
            <person name="Luo R."/>
            <person name="Zimin A."/>
            <person name="Workman R."/>
            <person name="Fan Y."/>
            <person name="Pertea G."/>
            <person name="Grossman N."/>
            <person name="Wear M.P."/>
            <person name="Jia B."/>
            <person name="Miller H."/>
            <person name="Casadevall A."/>
            <person name="Timp W."/>
            <person name="Zhang S.X."/>
            <person name="Salzberg S.L."/>
        </authorList>
    </citation>
    <scope>NUCLEOTIDE SEQUENCE [LARGE SCALE GENOMIC DNA]</scope>
    <source>
        <strain evidence="8 9">JHH-5317</strain>
    </source>
</reference>
<feature type="domain" description="Aldehyde dehydrogenase" evidence="7">
    <location>
        <begin position="26"/>
        <end position="446"/>
    </location>
</feature>
<dbReference type="Proteomes" id="UP000233524">
    <property type="component" value="Unassembled WGS sequence"/>
</dbReference>
<keyword evidence="4" id="KW-0520">NAD</keyword>
<dbReference type="PANTHER" id="PTHR43570">
    <property type="entry name" value="ALDEHYDE DEHYDROGENASE"/>
    <property type="match status" value="1"/>
</dbReference>
<accession>A0A2N3N503</accession>
<dbReference type="GO" id="GO:0016117">
    <property type="term" value="P:carotenoid biosynthetic process"/>
    <property type="evidence" value="ECO:0007669"/>
    <property type="project" value="UniProtKB-KW"/>
</dbReference>
<dbReference type="GO" id="GO:0005737">
    <property type="term" value="C:cytoplasm"/>
    <property type="evidence" value="ECO:0007669"/>
    <property type="project" value="TreeGrafter"/>
</dbReference>
<dbReference type="OrthoDB" id="440325at2759"/>
<dbReference type="VEuPathDB" id="FungiDB:jhhlp_006111"/>
<dbReference type="Gene3D" id="3.40.309.10">
    <property type="entry name" value="Aldehyde Dehydrogenase, Chain A, domain 2"/>
    <property type="match status" value="1"/>
</dbReference>
<dbReference type="GO" id="GO:0004029">
    <property type="term" value="F:aldehyde dehydrogenase (NAD+) activity"/>
    <property type="evidence" value="ECO:0007669"/>
    <property type="project" value="TreeGrafter"/>
</dbReference>
<dbReference type="FunCoup" id="A0A2N3N503">
    <property type="interactions" value="417"/>
</dbReference>
<dbReference type="EMBL" id="NLAX01000701">
    <property type="protein sequence ID" value="PKS07507.1"/>
    <property type="molecule type" value="Genomic_DNA"/>
</dbReference>
<keyword evidence="9" id="KW-1185">Reference proteome</keyword>
<dbReference type="PIRSF" id="PIRSF036492">
    <property type="entry name" value="ALDH"/>
    <property type="match status" value="1"/>
</dbReference>
<dbReference type="CDD" id="cd07135">
    <property type="entry name" value="ALDH_F14-YMR110C"/>
    <property type="match status" value="1"/>
</dbReference>
<dbReference type="FunFam" id="3.40.309.10:FF:000025">
    <property type="entry name" value="Aldehyde dehydrogenase"/>
    <property type="match status" value="1"/>
</dbReference>
<dbReference type="Gene3D" id="3.40.605.10">
    <property type="entry name" value="Aldehyde Dehydrogenase, Chain A, domain 1"/>
    <property type="match status" value="1"/>
</dbReference>
<dbReference type="AlphaFoldDB" id="A0A2N3N503"/>
<dbReference type="PANTHER" id="PTHR43570:SF11">
    <property type="entry name" value="ALDEHYDE DEHYDROGENASE"/>
    <property type="match status" value="1"/>
</dbReference>
<dbReference type="SUPFAM" id="SSF53720">
    <property type="entry name" value="ALDH-like"/>
    <property type="match status" value="1"/>
</dbReference>
<dbReference type="FunFam" id="3.40.605.10:FF:000004">
    <property type="entry name" value="Aldehyde dehydrogenase"/>
    <property type="match status" value="1"/>
</dbReference>
<organism evidence="8 9">
    <name type="scientific">Lomentospora prolificans</name>
    <dbReference type="NCBI Taxonomy" id="41688"/>
    <lineage>
        <taxon>Eukaryota</taxon>
        <taxon>Fungi</taxon>
        <taxon>Dikarya</taxon>
        <taxon>Ascomycota</taxon>
        <taxon>Pezizomycotina</taxon>
        <taxon>Sordariomycetes</taxon>
        <taxon>Hypocreomycetidae</taxon>
        <taxon>Microascales</taxon>
        <taxon>Microascaceae</taxon>
        <taxon>Lomentospora</taxon>
    </lineage>
</organism>
<keyword evidence="2" id="KW-0125">Carotenoid biosynthesis</keyword>
<dbReference type="InterPro" id="IPR016162">
    <property type="entry name" value="Ald_DH_N"/>
</dbReference>
<dbReference type="Pfam" id="PF00171">
    <property type="entry name" value="Aldedh"/>
    <property type="match status" value="1"/>
</dbReference>
<evidence type="ECO:0000256" key="4">
    <source>
        <dbReference type="ARBA" id="ARBA00023027"/>
    </source>
</evidence>
<feature type="active site" evidence="6">
    <location>
        <position position="260"/>
    </location>
</feature>
<feature type="active site" evidence="6">
    <location>
        <position position="226"/>
    </location>
</feature>
<dbReference type="InParanoid" id="A0A2N3N503"/>
<comment type="similarity">
    <text evidence="1 5">Belongs to the aldehyde dehydrogenase family.</text>
</comment>
<dbReference type="InterPro" id="IPR016161">
    <property type="entry name" value="Ald_DH/histidinol_DH"/>
</dbReference>
<evidence type="ECO:0000256" key="1">
    <source>
        <dbReference type="ARBA" id="ARBA00009986"/>
    </source>
</evidence>
<comment type="caution">
    <text evidence="8">The sequence shown here is derived from an EMBL/GenBank/DDBJ whole genome shotgun (WGS) entry which is preliminary data.</text>
</comment>
<sequence length="533" mass="58381">MASPKVDIGEFIHTPVDSIPALVGRLRSTFMSHKTKDVQYRLRQLRKLYWGICDLQSKFVEALNRDLGMSAFEAELTEIDFVLQDLSFVLKNLEKWVKEERVSGMNPAFFMLKHRVRKEPLGTCLVIGAYNFPVQLALGPCIGAIAAGNTVVLKPSESSPATAAVITTLFENYLDSDSYTVVNGAVEETTALLDQKWDKIFYTGSNRIGKIITKKAAETLTPVALELGGQNPAFVTRNSDVALAARRVLYGKVFNAGQICISTNYVLVDREVLPAFVDALKTAFQTYFPSGAKSSPDFARIVNQRQFLRIKKMIDESKGKIIIGGEMDESQLYIEPTVVLVDSKDDSMIVDETFGPAFSVLPVDNLDEAISIANEVYATPLSLATFGSDAENKKILDRVTSGGASINDAFVHASMSPAPFGGVGQSGSGCYRGKASFDTFSHARTIAQTPGWADGLFRVRYMPYSFKKLNQMPRPPRKNLGFDRDGNPIRGLKYWLGFVVSLGADGPKGALLRWLLVVVSAVALTRKGGLLGQ</sequence>
<protein>
    <recommendedName>
        <fullName evidence="5">Aldehyde dehydrogenase</fullName>
    </recommendedName>
</protein>
<keyword evidence="3 5" id="KW-0560">Oxidoreductase</keyword>
<evidence type="ECO:0000256" key="5">
    <source>
        <dbReference type="PIRNR" id="PIRNR036492"/>
    </source>
</evidence>
<gene>
    <name evidence="8" type="ORF">jhhlp_006111</name>
</gene>
<dbReference type="InterPro" id="IPR015590">
    <property type="entry name" value="Aldehyde_DH_dom"/>
</dbReference>
<evidence type="ECO:0000256" key="2">
    <source>
        <dbReference type="ARBA" id="ARBA00022746"/>
    </source>
</evidence>
<evidence type="ECO:0000313" key="9">
    <source>
        <dbReference type="Proteomes" id="UP000233524"/>
    </source>
</evidence>
<evidence type="ECO:0000259" key="7">
    <source>
        <dbReference type="Pfam" id="PF00171"/>
    </source>
</evidence>
<evidence type="ECO:0000256" key="3">
    <source>
        <dbReference type="ARBA" id="ARBA00023002"/>
    </source>
</evidence>
<name>A0A2N3N503_9PEZI</name>
<dbReference type="STRING" id="41688.A0A2N3N503"/>
<dbReference type="InterPro" id="IPR012394">
    <property type="entry name" value="Aldehyde_DH_NAD(P)"/>
</dbReference>
<dbReference type="InterPro" id="IPR016163">
    <property type="entry name" value="Ald_DH_C"/>
</dbReference>
<evidence type="ECO:0000313" key="8">
    <source>
        <dbReference type="EMBL" id="PKS07507.1"/>
    </source>
</evidence>
<proteinExistence type="inferred from homology"/>